<dbReference type="GO" id="GO:0003677">
    <property type="term" value="F:DNA binding"/>
    <property type="evidence" value="ECO:0007669"/>
    <property type="project" value="UniProtKB-KW"/>
</dbReference>
<dbReference type="OrthoDB" id="9799482at2"/>
<dbReference type="CDD" id="cd07377">
    <property type="entry name" value="WHTH_GntR"/>
    <property type="match status" value="1"/>
</dbReference>
<reference evidence="5 6" key="1">
    <citation type="submission" date="2019-10" db="EMBL/GenBank/DDBJ databases">
        <title>Alkaliphilus serpentinus sp. nov. and Alkaliphilus pronyensis sp. nov., two novel anaerobic alkaliphilic species isolated from the serpentinized-hosted hydrothermal field of the Prony Bay (New Caledonia).</title>
        <authorList>
            <person name="Postec A."/>
        </authorList>
    </citation>
    <scope>NUCLEOTIDE SEQUENCE [LARGE SCALE GENOMIC DNA]</scope>
    <source>
        <strain evidence="5 6">LacV</strain>
    </source>
</reference>
<evidence type="ECO:0000313" key="5">
    <source>
        <dbReference type="EMBL" id="KAB3535216.1"/>
    </source>
</evidence>
<sequence length="241" mass="27920">MKFEPVKTKKIYIEIVNQINKMIENGELKPGDKLPGELHLAKTFNTSRSSLREALSALEILGVIDRRRGDGHYIKDNIDSSKFTHALEELNNEIGAFEILEARKAIEPSIVRLAAEKRIPEHIRKLEELVSEMPKALEAGWWRKVNTEFHLTIARAADNPVLYETMRYIAETMRNFVLWKHIEDVTTLDSDEAKTTEFKYYQDHVRLVEAIKNGKKDIAEMIMMDHIEVTKQDFIDKGKID</sequence>
<dbReference type="SUPFAM" id="SSF48008">
    <property type="entry name" value="GntR ligand-binding domain-like"/>
    <property type="match status" value="1"/>
</dbReference>
<feature type="domain" description="HTH gntR-type" evidence="4">
    <location>
        <begin position="9"/>
        <end position="77"/>
    </location>
</feature>
<comment type="caution">
    <text evidence="5">The sequence shown here is derived from an EMBL/GenBank/DDBJ whole genome shotgun (WGS) entry which is preliminary data.</text>
</comment>
<dbReference type="PANTHER" id="PTHR43537:SF5">
    <property type="entry name" value="UXU OPERON TRANSCRIPTIONAL REGULATOR"/>
    <property type="match status" value="1"/>
</dbReference>
<gene>
    <name evidence="5" type="ORF">F8154_07180</name>
</gene>
<dbReference type="InterPro" id="IPR008920">
    <property type="entry name" value="TF_FadR/GntR_C"/>
</dbReference>
<evidence type="ECO:0000256" key="2">
    <source>
        <dbReference type="ARBA" id="ARBA00023125"/>
    </source>
</evidence>
<dbReference type="InterPro" id="IPR000524">
    <property type="entry name" value="Tscrpt_reg_HTH_GntR"/>
</dbReference>
<keyword evidence="6" id="KW-1185">Reference proteome</keyword>
<dbReference type="Gene3D" id="1.10.10.10">
    <property type="entry name" value="Winged helix-like DNA-binding domain superfamily/Winged helix DNA-binding domain"/>
    <property type="match status" value="1"/>
</dbReference>
<dbReference type="GO" id="GO:0003700">
    <property type="term" value="F:DNA-binding transcription factor activity"/>
    <property type="evidence" value="ECO:0007669"/>
    <property type="project" value="InterPro"/>
</dbReference>
<dbReference type="AlphaFoldDB" id="A0A6I0F9G7"/>
<dbReference type="PROSITE" id="PS50949">
    <property type="entry name" value="HTH_GNTR"/>
    <property type="match status" value="1"/>
</dbReference>
<dbReference type="RefSeq" id="WP_151860932.1">
    <property type="nucleotide sequence ID" value="NZ_WBZC01000023.1"/>
</dbReference>
<dbReference type="PRINTS" id="PR00035">
    <property type="entry name" value="HTHGNTR"/>
</dbReference>
<dbReference type="EMBL" id="WBZC01000023">
    <property type="protein sequence ID" value="KAB3535216.1"/>
    <property type="molecule type" value="Genomic_DNA"/>
</dbReference>
<dbReference type="SMART" id="SM00895">
    <property type="entry name" value="FCD"/>
    <property type="match status" value="1"/>
</dbReference>
<dbReference type="Proteomes" id="UP000432715">
    <property type="component" value="Unassembled WGS sequence"/>
</dbReference>
<dbReference type="Gene3D" id="1.20.120.530">
    <property type="entry name" value="GntR ligand-binding domain-like"/>
    <property type="match status" value="1"/>
</dbReference>
<dbReference type="SUPFAM" id="SSF46785">
    <property type="entry name" value="Winged helix' DNA-binding domain"/>
    <property type="match status" value="1"/>
</dbReference>
<evidence type="ECO:0000256" key="3">
    <source>
        <dbReference type="ARBA" id="ARBA00023163"/>
    </source>
</evidence>
<evidence type="ECO:0000256" key="1">
    <source>
        <dbReference type="ARBA" id="ARBA00023015"/>
    </source>
</evidence>
<keyword evidence="2" id="KW-0238">DNA-binding</keyword>
<organism evidence="5 6">
    <name type="scientific">Alkaliphilus pronyensis</name>
    <dbReference type="NCBI Taxonomy" id="1482732"/>
    <lineage>
        <taxon>Bacteria</taxon>
        <taxon>Bacillati</taxon>
        <taxon>Bacillota</taxon>
        <taxon>Clostridia</taxon>
        <taxon>Peptostreptococcales</taxon>
        <taxon>Natronincolaceae</taxon>
        <taxon>Alkaliphilus</taxon>
    </lineage>
</organism>
<accession>A0A6I0F9G7</accession>
<dbReference type="InterPro" id="IPR011711">
    <property type="entry name" value="GntR_C"/>
</dbReference>
<dbReference type="InterPro" id="IPR036388">
    <property type="entry name" value="WH-like_DNA-bd_sf"/>
</dbReference>
<dbReference type="SMART" id="SM00345">
    <property type="entry name" value="HTH_GNTR"/>
    <property type="match status" value="1"/>
</dbReference>
<keyword evidence="3" id="KW-0804">Transcription</keyword>
<dbReference type="Pfam" id="PF07729">
    <property type="entry name" value="FCD"/>
    <property type="match status" value="1"/>
</dbReference>
<evidence type="ECO:0000313" key="6">
    <source>
        <dbReference type="Proteomes" id="UP000432715"/>
    </source>
</evidence>
<dbReference type="Pfam" id="PF00392">
    <property type="entry name" value="GntR"/>
    <property type="match status" value="1"/>
</dbReference>
<dbReference type="PANTHER" id="PTHR43537">
    <property type="entry name" value="TRANSCRIPTIONAL REGULATOR, GNTR FAMILY"/>
    <property type="match status" value="1"/>
</dbReference>
<dbReference type="InterPro" id="IPR036390">
    <property type="entry name" value="WH_DNA-bd_sf"/>
</dbReference>
<proteinExistence type="predicted"/>
<keyword evidence="1" id="KW-0805">Transcription regulation</keyword>
<name>A0A6I0F9G7_9FIRM</name>
<evidence type="ECO:0000259" key="4">
    <source>
        <dbReference type="PROSITE" id="PS50949"/>
    </source>
</evidence>
<protein>
    <submittedName>
        <fullName evidence="5">FadR family transcriptional regulator</fullName>
    </submittedName>
</protein>